<dbReference type="PANTHER" id="PTHR43078:SF6">
    <property type="entry name" value="UDP-GLUCURONIC ACID DECARBOXYLASE 1"/>
    <property type="match status" value="1"/>
</dbReference>
<dbReference type="GO" id="GO:0070403">
    <property type="term" value="F:NAD+ binding"/>
    <property type="evidence" value="ECO:0007669"/>
    <property type="project" value="InterPro"/>
</dbReference>
<reference evidence="6" key="1">
    <citation type="journal article" date="2020" name="mSystems">
        <title>Genome- and Community-Level Interaction Insights into Carbon Utilization and Element Cycling Functions of Hydrothermarchaeota in Hydrothermal Sediment.</title>
        <authorList>
            <person name="Zhou Z."/>
            <person name="Liu Y."/>
            <person name="Xu W."/>
            <person name="Pan J."/>
            <person name="Luo Z.H."/>
            <person name="Li M."/>
        </authorList>
    </citation>
    <scope>NUCLEOTIDE SEQUENCE [LARGE SCALE GENOMIC DNA]</scope>
    <source>
        <strain evidence="6">SpSt-468</strain>
    </source>
</reference>
<dbReference type="InterPro" id="IPR036291">
    <property type="entry name" value="NAD(P)-bd_dom_sf"/>
</dbReference>
<organism evidence="6">
    <name type="scientific">Candidatus Methanomethylicus mesodigestus</name>
    <dbReference type="NCBI Taxonomy" id="1867258"/>
    <lineage>
        <taxon>Archaea</taxon>
        <taxon>Thermoproteota</taxon>
        <taxon>Methanosuratincolia</taxon>
        <taxon>Candidatus Methanomethylicales</taxon>
        <taxon>Candidatus Methanomethylicaceae</taxon>
        <taxon>Candidatus Methanomethylicus</taxon>
    </lineage>
</organism>
<protein>
    <submittedName>
        <fullName evidence="6">NAD-dependent epimerase/dehydratase family protein</fullName>
    </submittedName>
</protein>
<dbReference type="Pfam" id="PF01370">
    <property type="entry name" value="Epimerase"/>
    <property type="match status" value="1"/>
</dbReference>
<dbReference type="InterPro" id="IPR001509">
    <property type="entry name" value="Epimerase_deHydtase"/>
</dbReference>
<proteinExistence type="predicted"/>
<keyword evidence="2" id="KW-0210">Decarboxylase</keyword>
<dbReference type="EMBL" id="DSTX01000011">
    <property type="protein sequence ID" value="HFK20803.1"/>
    <property type="molecule type" value="Genomic_DNA"/>
</dbReference>
<evidence type="ECO:0000256" key="4">
    <source>
        <dbReference type="ARBA" id="ARBA00023239"/>
    </source>
</evidence>
<accession>A0A7C3EWX5</accession>
<keyword evidence="3" id="KW-0520">NAD</keyword>
<dbReference type="Gene3D" id="3.40.50.720">
    <property type="entry name" value="NAD(P)-binding Rossmann-like Domain"/>
    <property type="match status" value="1"/>
</dbReference>
<evidence type="ECO:0000313" key="6">
    <source>
        <dbReference type="EMBL" id="HFK20803.1"/>
    </source>
</evidence>
<evidence type="ECO:0000259" key="5">
    <source>
        <dbReference type="Pfam" id="PF01370"/>
    </source>
</evidence>
<evidence type="ECO:0000256" key="2">
    <source>
        <dbReference type="ARBA" id="ARBA00022793"/>
    </source>
</evidence>
<dbReference type="PANTHER" id="PTHR43078">
    <property type="entry name" value="UDP-GLUCURONIC ACID DECARBOXYLASE-RELATED"/>
    <property type="match status" value="1"/>
</dbReference>
<gene>
    <name evidence="6" type="ORF">ENS19_05905</name>
</gene>
<comment type="cofactor">
    <cofactor evidence="1">
        <name>NAD(+)</name>
        <dbReference type="ChEBI" id="CHEBI:57540"/>
    </cofactor>
</comment>
<keyword evidence="4" id="KW-0456">Lyase</keyword>
<dbReference type="InterPro" id="IPR044516">
    <property type="entry name" value="UXS-like"/>
</dbReference>
<dbReference type="GO" id="GO:0042732">
    <property type="term" value="P:D-xylose metabolic process"/>
    <property type="evidence" value="ECO:0007669"/>
    <property type="project" value="InterPro"/>
</dbReference>
<dbReference type="GO" id="GO:0048040">
    <property type="term" value="F:UDP-glucuronate decarboxylase activity"/>
    <property type="evidence" value="ECO:0007669"/>
    <property type="project" value="TreeGrafter"/>
</dbReference>
<evidence type="ECO:0000256" key="1">
    <source>
        <dbReference type="ARBA" id="ARBA00001911"/>
    </source>
</evidence>
<dbReference type="AlphaFoldDB" id="A0A7C3EWX5"/>
<sequence length="185" mass="21036">MGMDGSNHICRIEFTLEASVIKPDPKNLLQSGARFFNSYGPGEVPGRYRNVIPNFFWWAMNGQPLPITGTGEETRDFTYVGDIVDGLLSMAYYEEAVGEAFNLGSGREIVIRDLARLVNQITGNSAGIIFKGRRDWDKKNRLLSSIDKARRILNYEPKTDFTDGLRSVYGWFKIHWDDIKKSAEF</sequence>
<dbReference type="SUPFAM" id="SSF51735">
    <property type="entry name" value="NAD(P)-binding Rossmann-fold domains"/>
    <property type="match status" value="1"/>
</dbReference>
<dbReference type="PRINTS" id="PR01713">
    <property type="entry name" value="NUCEPIMERASE"/>
</dbReference>
<dbReference type="GO" id="GO:0005737">
    <property type="term" value="C:cytoplasm"/>
    <property type="evidence" value="ECO:0007669"/>
    <property type="project" value="TreeGrafter"/>
</dbReference>
<name>A0A7C3EWX5_9CREN</name>
<feature type="domain" description="NAD-dependent epimerase/dehydratase" evidence="5">
    <location>
        <begin position="33"/>
        <end position="104"/>
    </location>
</feature>
<comment type="caution">
    <text evidence="6">The sequence shown here is derived from an EMBL/GenBank/DDBJ whole genome shotgun (WGS) entry which is preliminary data.</text>
</comment>
<evidence type="ECO:0000256" key="3">
    <source>
        <dbReference type="ARBA" id="ARBA00023027"/>
    </source>
</evidence>